<gene>
    <name evidence="4" type="ORF">QBC34DRAFT_223300</name>
</gene>
<keyword evidence="2" id="KW-0472">Membrane</keyword>
<dbReference type="EMBL" id="MU866005">
    <property type="protein sequence ID" value="KAK4442842.1"/>
    <property type="molecule type" value="Genomic_DNA"/>
</dbReference>
<evidence type="ECO:0000259" key="3">
    <source>
        <dbReference type="Pfam" id="PF26607"/>
    </source>
</evidence>
<organism evidence="4 5">
    <name type="scientific">Podospora aff. communis PSN243</name>
    <dbReference type="NCBI Taxonomy" id="3040156"/>
    <lineage>
        <taxon>Eukaryota</taxon>
        <taxon>Fungi</taxon>
        <taxon>Dikarya</taxon>
        <taxon>Ascomycota</taxon>
        <taxon>Pezizomycotina</taxon>
        <taxon>Sordariomycetes</taxon>
        <taxon>Sordariomycetidae</taxon>
        <taxon>Sordariales</taxon>
        <taxon>Podosporaceae</taxon>
        <taxon>Podospora</taxon>
    </lineage>
</organism>
<dbReference type="AlphaFoldDB" id="A0AAV9G4S9"/>
<evidence type="ECO:0000256" key="2">
    <source>
        <dbReference type="SAM" id="Phobius"/>
    </source>
</evidence>
<comment type="caution">
    <text evidence="4">The sequence shown here is derived from an EMBL/GenBank/DDBJ whole genome shotgun (WGS) entry which is preliminary data.</text>
</comment>
<dbReference type="Pfam" id="PF26607">
    <property type="entry name" value="DUF8189"/>
    <property type="match status" value="1"/>
</dbReference>
<protein>
    <recommendedName>
        <fullName evidence="3">PLL-like beta propeller domain-containing protein</fullName>
    </recommendedName>
</protein>
<dbReference type="SUPFAM" id="SSF89372">
    <property type="entry name" value="Fucose-specific lectin"/>
    <property type="match status" value="1"/>
</dbReference>
<feature type="region of interest" description="Disordered" evidence="1">
    <location>
        <begin position="99"/>
        <end position="138"/>
    </location>
</feature>
<accession>A0AAV9G4S9</accession>
<keyword evidence="2" id="KW-1133">Transmembrane helix</keyword>
<feature type="compositionally biased region" description="Polar residues" evidence="1">
    <location>
        <begin position="1"/>
        <end position="11"/>
    </location>
</feature>
<reference evidence="4" key="2">
    <citation type="submission" date="2023-05" db="EMBL/GenBank/DDBJ databases">
        <authorList>
            <consortium name="Lawrence Berkeley National Laboratory"/>
            <person name="Steindorff A."/>
            <person name="Hensen N."/>
            <person name="Bonometti L."/>
            <person name="Westerberg I."/>
            <person name="Brannstrom I.O."/>
            <person name="Guillou S."/>
            <person name="Cros-Aarteil S."/>
            <person name="Calhoun S."/>
            <person name="Haridas S."/>
            <person name="Kuo A."/>
            <person name="Mondo S."/>
            <person name="Pangilinan J."/>
            <person name="Riley R."/>
            <person name="Labutti K."/>
            <person name="Andreopoulos B."/>
            <person name="Lipzen A."/>
            <person name="Chen C."/>
            <person name="Yanf M."/>
            <person name="Daum C."/>
            <person name="Ng V."/>
            <person name="Clum A."/>
            <person name="Ohm R."/>
            <person name="Martin F."/>
            <person name="Silar P."/>
            <person name="Natvig D."/>
            <person name="Lalanne C."/>
            <person name="Gautier V."/>
            <person name="Ament-Velasquez S.L."/>
            <person name="Kruys A."/>
            <person name="Hutchinson M.I."/>
            <person name="Powell A.J."/>
            <person name="Barry K."/>
            <person name="Miller A.N."/>
            <person name="Grigoriev I.V."/>
            <person name="Debuchy R."/>
            <person name="Gladieux P."/>
            <person name="Thoren M.H."/>
            <person name="Johannesson H."/>
        </authorList>
    </citation>
    <scope>NUCLEOTIDE SEQUENCE</scope>
    <source>
        <strain evidence="4">PSN243</strain>
    </source>
</reference>
<dbReference type="Gene3D" id="2.120.10.70">
    <property type="entry name" value="Fucose-specific lectin"/>
    <property type="match status" value="1"/>
</dbReference>
<evidence type="ECO:0000313" key="5">
    <source>
        <dbReference type="Proteomes" id="UP001321760"/>
    </source>
</evidence>
<feature type="transmembrane region" description="Helical" evidence="2">
    <location>
        <begin position="76"/>
        <end position="97"/>
    </location>
</feature>
<reference evidence="4" key="1">
    <citation type="journal article" date="2023" name="Mol. Phylogenet. Evol.">
        <title>Genome-scale phylogeny and comparative genomics of the fungal order Sordariales.</title>
        <authorList>
            <person name="Hensen N."/>
            <person name="Bonometti L."/>
            <person name="Westerberg I."/>
            <person name="Brannstrom I.O."/>
            <person name="Guillou S."/>
            <person name="Cros-Aarteil S."/>
            <person name="Calhoun S."/>
            <person name="Haridas S."/>
            <person name="Kuo A."/>
            <person name="Mondo S."/>
            <person name="Pangilinan J."/>
            <person name="Riley R."/>
            <person name="LaButti K."/>
            <person name="Andreopoulos B."/>
            <person name="Lipzen A."/>
            <person name="Chen C."/>
            <person name="Yan M."/>
            <person name="Daum C."/>
            <person name="Ng V."/>
            <person name="Clum A."/>
            <person name="Steindorff A."/>
            <person name="Ohm R.A."/>
            <person name="Martin F."/>
            <person name="Silar P."/>
            <person name="Natvig D.O."/>
            <person name="Lalanne C."/>
            <person name="Gautier V."/>
            <person name="Ament-Velasquez S.L."/>
            <person name="Kruys A."/>
            <person name="Hutchinson M.I."/>
            <person name="Powell A.J."/>
            <person name="Barry K."/>
            <person name="Miller A.N."/>
            <person name="Grigoriev I.V."/>
            <person name="Debuchy R."/>
            <person name="Gladieux P."/>
            <person name="Hiltunen Thoren M."/>
            <person name="Johannesson H."/>
        </authorList>
    </citation>
    <scope>NUCLEOTIDE SEQUENCE</scope>
    <source>
        <strain evidence="4">PSN243</strain>
    </source>
</reference>
<feature type="region of interest" description="Disordered" evidence="1">
    <location>
        <begin position="1"/>
        <end position="69"/>
    </location>
</feature>
<evidence type="ECO:0000313" key="4">
    <source>
        <dbReference type="EMBL" id="KAK4442842.1"/>
    </source>
</evidence>
<proteinExistence type="predicted"/>
<feature type="domain" description="PLL-like beta propeller" evidence="3">
    <location>
        <begin position="209"/>
        <end position="500"/>
    </location>
</feature>
<evidence type="ECO:0000256" key="1">
    <source>
        <dbReference type="SAM" id="MobiDB-lite"/>
    </source>
</evidence>
<keyword evidence="2" id="KW-0812">Transmembrane</keyword>
<name>A0AAV9G4S9_9PEZI</name>
<feature type="compositionally biased region" description="Polar residues" evidence="1">
    <location>
        <begin position="99"/>
        <end position="110"/>
    </location>
</feature>
<dbReference type="InterPro" id="IPR058502">
    <property type="entry name" value="PLL-like_beta-prop"/>
</dbReference>
<keyword evidence="5" id="KW-1185">Reference proteome</keyword>
<sequence length="508" mass="54388">MSDKQAATFSTLPEVVPSEGRYYPGPELVPTPDPVSPEAIEKVAYGLGHRPEPLPPSYPIPVDASEKSKHRSRRKAIIIAAVITVLAIAGIVAGVVVSQTQKARSPSSTDAQRENEDSPPGTTPSPAQPDFGTPTNFPSSNQFLSACQGVICPQILASAQFSTPPTTFLFARGTDGAIWTRSISNGTWQTPDWISLGGSFLSQPTAASPRDGRVEVFGVWADDREMRQKTYSNGQWDSQWLIMGGKCLTPAAVCSVERNKMDVVLLATNHHVVHKGTRDGGVSWTPVEEDHWEDLGGWAASSPDIGCATNSKGERRVDVVIYGGLEGTIHSMFYRRWNSTGGWDADWNTDAWGDFKGDPVVVSEGDQVAYLGVGRRDGAMWYRGWTDAAGFGKEENLGGEFESVAAGFATGTSRLDVLAVGTNGSLRHKARVGNVWGEWEDLGGHFNSAPKVVRPAGMEGRVAVFGIGPGGAIIHAVFAVGDKHLWGSQQWYSDGGVMTAKGHRAGPA</sequence>
<dbReference type="Proteomes" id="UP001321760">
    <property type="component" value="Unassembled WGS sequence"/>
</dbReference>